<dbReference type="InterPro" id="IPR036709">
    <property type="entry name" value="Autotransporte_beta_dom_sf"/>
</dbReference>
<dbReference type="STRING" id="81569.RUM4293_00086"/>
<name>A0A0P1EH05_9RHOB</name>
<dbReference type="EMBL" id="CYPU01000056">
    <property type="protein sequence ID" value="CUH49088.1"/>
    <property type="molecule type" value="Genomic_DNA"/>
</dbReference>
<dbReference type="Pfam" id="PF03797">
    <property type="entry name" value="Autotransporter"/>
    <property type="match status" value="1"/>
</dbReference>
<dbReference type="InterPro" id="IPR006315">
    <property type="entry name" value="OM_autotransptr_brl_dom"/>
</dbReference>
<dbReference type="GO" id="GO:0019867">
    <property type="term" value="C:outer membrane"/>
    <property type="evidence" value="ECO:0007669"/>
    <property type="project" value="InterPro"/>
</dbReference>
<dbReference type="NCBIfam" id="TIGR01414">
    <property type="entry name" value="autotrans_barl"/>
    <property type="match status" value="1"/>
</dbReference>
<reference evidence="3 4" key="1">
    <citation type="submission" date="2015-09" db="EMBL/GenBank/DDBJ databases">
        <authorList>
            <consortium name="Swine Surveillance"/>
        </authorList>
    </citation>
    <scope>NUCLEOTIDE SEQUENCE [LARGE SCALE GENOMIC DNA]</scope>
    <source>
        <strain evidence="3 4">CECT 4292</strain>
    </source>
</reference>
<accession>A0A0P1EH05</accession>
<proteinExistence type="predicted"/>
<evidence type="ECO:0000313" key="4">
    <source>
        <dbReference type="Proteomes" id="UP000050783"/>
    </source>
</evidence>
<dbReference type="AlphaFoldDB" id="A0A0P1EH05"/>
<evidence type="ECO:0000256" key="1">
    <source>
        <dbReference type="SAM" id="SignalP"/>
    </source>
</evidence>
<feature type="chain" id="PRO_5006061552" description="Autotransporter domain-containing protein" evidence="1">
    <location>
        <begin position="38"/>
        <end position="325"/>
    </location>
</feature>
<evidence type="ECO:0000259" key="2">
    <source>
        <dbReference type="Pfam" id="PF03797"/>
    </source>
</evidence>
<evidence type="ECO:0000313" key="3">
    <source>
        <dbReference type="EMBL" id="CUH49088.1"/>
    </source>
</evidence>
<protein>
    <recommendedName>
        <fullName evidence="2">Autotransporter domain-containing protein</fullName>
    </recommendedName>
</protein>
<keyword evidence="1" id="KW-0732">Signal</keyword>
<sequence length="325" mass="35282">MTMRLAVDKNRQANPRLKRLVAYTSFLIWSFAQPATAQNLDPDASEAAARAALAVLSVAATPNETLSSLSFLSASGDARNLRSTQLRGGFKPLDNGLYLEGQFAYQNYNPLVIFPEIGSDTELDVTWSSIAATLGVGWELPLTNNWYIRPVAHLSLGHVTTDAVFSNFPLFPSRSNGAGAVDGNLNAFGVGASLSVFREAQFGRWEAEYRLRQTFLEFYPINEPQAGDARANSNQTTLFSRYRYPLDKVKLLGRPSKLVLDGGVVLYHGDSAMVLDTDWLATVGVGIEVDTTQIGLPAVEGARVMLNGVIADSFSGFSVGFGVRF</sequence>
<feature type="domain" description="Autotransporter" evidence="2">
    <location>
        <begin position="81"/>
        <end position="163"/>
    </location>
</feature>
<organism evidence="3 4">
    <name type="scientific">Ruegeria atlantica</name>
    <dbReference type="NCBI Taxonomy" id="81569"/>
    <lineage>
        <taxon>Bacteria</taxon>
        <taxon>Pseudomonadati</taxon>
        <taxon>Pseudomonadota</taxon>
        <taxon>Alphaproteobacteria</taxon>
        <taxon>Rhodobacterales</taxon>
        <taxon>Roseobacteraceae</taxon>
        <taxon>Ruegeria</taxon>
    </lineage>
</organism>
<dbReference type="Proteomes" id="UP000050783">
    <property type="component" value="Unassembled WGS sequence"/>
</dbReference>
<dbReference type="SUPFAM" id="SSF103515">
    <property type="entry name" value="Autotransporter"/>
    <property type="match status" value="1"/>
</dbReference>
<gene>
    <name evidence="3" type="ORF">RUA4292_03282</name>
</gene>
<feature type="signal peptide" evidence="1">
    <location>
        <begin position="1"/>
        <end position="37"/>
    </location>
</feature>
<dbReference type="Gene3D" id="2.40.128.130">
    <property type="entry name" value="Autotransporter beta-domain"/>
    <property type="match status" value="1"/>
</dbReference>
<dbReference type="InterPro" id="IPR005546">
    <property type="entry name" value="Autotransporte_beta"/>
</dbReference>